<feature type="signal peptide" evidence="1">
    <location>
        <begin position="1"/>
        <end position="21"/>
    </location>
</feature>
<protein>
    <submittedName>
        <fullName evidence="2">Uncharacterized protein</fullName>
    </submittedName>
</protein>
<sequence length="61" mass="6573">MIKKSLMILAVSSVVMVPSLATTAQGATLGEQIWVMLGSLIPPGWIMIQSEGTRNLIRYIG</sequence>
<dbReference type="RefSeq" id="WP_144614762.1">
    <property type="nucleotide sequence ID" value="NZ_CP042161.1"/>
</dbReference>
<keyword evidence="1" id="KW-0732">Signal</keyword>
<feature type="chain" id="PRO_5038339312" evidence="1">
    <location>
        <begin position="22"/>
        <end position="61"/>
    </location>
</feature>
<evidence type="ECO:0000313" key="3">
    <source>
        <dbReference type="Proteomes" id="UP000317713"/>
    </source>
</evidence>
<name>A0A517I4E8_BREBE</name>
<reference evidence="2 3" key="1">
    <citation type="submission" date="2019-07" db="EMBL/GenBank/DDBJ databases">
        <title>Characterization of Brevibacillus brevis HK544, as a potential biocontrol agent.</title>
        <authorList>
            <person name="Kim H."/>
        </authorList>
    </citation>
    <scope>NUCLEOTIDE SEQUENCE [LARGE SCALE GENOMIC DNA]</scope>
    <source>
        <strain evidence="2 3">HK544</strain>
    </source>
</reference>
<dbReference type="AlphaFoldDB" id="A0A517I4E8"/>
<proteinExistence type="predicted"/>
<gene>
    <name evidence="2" type="ORF">FPS98_07100</name>
</gene>
<dbReference type="Proteomes" id="UP000317713">
    <property type="component" value="Chromosome"/>
</dbReference>
<evidence type="ECO:0000313" key="2">
    <source>
        <dbReference type="EMBL" id="QDS33775.1"/>
    </source>
</evidence>
<evidence type="ECO:0000256" key="1">
    <source>
        <dbReference type="SAM" id="SignalP"/>
    </source>
</evidence>
<dbReference type="EMBL" id="CP042161">
    <property type="protein sequence ID" value="QDS33775.1"/>
    <property type="molecule type" value="Genomic_DNA"/>
</dbReference>
<organism evidence="2 3">
    <name type="scientific">Brevibacillus brevis</name>
    <name type="common">Bacillus brevis</name>
    <dbReference type="NCBI Taxonomy" id="1393"/>
    <lineage>
        <taxon>Bacteria</taxon>
        <taxon>Bacillati</taxon>
        <taxon>Bacillota</taxon>
        <taxon>Bacilli</taxon>
        <taxon>Bacillales</taxon>
        <taxon>Paenibacillaceae</taxon>
        <taxon>Brevibacillus</taxon>
    </lineage>
</organism>
<accession>A0A517I4E8</accession>